<name>X1K4V9_9ZZZZ</name>
<evidence type="ECO:0000313" key="1">
    <source>
        <dbReference type="EMBL" id="GAH85304.1"/>
    </source>
</evidence>
<comment type="caution">
    <text evidence="1">The sequence shown here is derived from an EMBL/GenBank/DDBJ whole genome shotgun (WGS) entry which is preliminary data.</text>
</comment>
<reference evidence="1" key="1">
    <citation type="journal article" date="2014" name="Front. Microbiol.">
        <title>High frequency of phylogenetically diverse reductive dehalogenase-homologous genes in deep subseafloor sedimentary metagenomes.</title>
        <authorList>
            <person name="Kawai M."/>
            <person name="Futagami T."/>
            <person name="Toyoda A."/>
            <person name="Takaki Y."/>
            <person name="Nishi S."/>
            <person name="Hori S."/>
            <person name="Arai W."/>
            <person name="Tsubouchi T."/>
            <person name="Morono Y."/>
            <person name="Uchiyama I."/>
            <person name="Ito T."/>
            <person name="Fujiyama A."/>
            <person name="Inagaki F."/>
            <person name="Takami H."/>
        </authorList>
    </citation>
    <scope>NUCLEOTIDE SEQUENCE</scope>
    <source>
        <strain evidence="1">Expedition CK06-06</strain>
    </source>
</reference>
<protein>
    <recommendedName>
        <fullName evidence="2">CopG family transcriptional regulator</fullName>
    </recommendedName>
</protein>
<dbReference type="AlphaFoldDB" id="X1K4V9"/>
<sequence>VDSGLFDRAKKAAETAGYSSIEEFVTHIIETELAKHETTDDDKVTDQLRGLGYIE</sequence>
<proteinExistence type="predicted"/>
<gene>
    <name evidence="1" type="ORF">S03H2_61666</name>
</gene>
<dbReference type="EMBL" id="BARU01039819">
    <property type="protein sequence ID" value="GAH85304.1"/>
    <property type="molecule type" value="Genomic_DNA"/>
</dbReference>
<accession>X1K4V9</accession>
<organism evidence="1">
    <name type="scientific">marine sediment metagenome</name>
    <dbReference type="NCBI Taxonomy" id="412755"/>
    <lineage>
        <taxon>unclassified sequences</taxon>
        <taxon>metagenomes</taxon>
        <taxon>ecological metagenomes</taxon>
    </lineage>
</organism>
<evidence type="ECO:0008006" key="2">
    <source>
        <dbReference type="Google" id="ProtNLM"/>
    </source>
</evidence>
<feature type="non-terminal residue" evidence="1">
    <location>
        <position position="1"/>
    </location>
</feature>